<dbReference type="SMR" id="A0A0H3CC43"/>
<organism evidence="3 4">
    <name type="scientific">Caulobacter vibrioides (strain NA1000 / CB15N)</name>
    <name type="common">Caulobacter crescentus</name>
    <dbReference type="NCBI Taxonomy" id="565050"/>
    <lineage>
        <taxon>Bacteria</taxon>
        <taxon>Pseudomonadati</taxon>
        <taxon>Pseudomonadota</taxon>
        <taxon>Alphaproteobacteria</taxon>
        <taxon>Caulobacterales</taxon>
        <taxon>Caulobacteraceae</taxon>
        <taxon>Caulobacter</taxon>
    </lineage>
</organism>
<evidence type="ECO:0000313" key="3">
    <source>
        <dbReference type="EMBL" id="ACL95912.1"/>
    </source>
</evidence>
<reference evidence="3 4" key="1">
    <citation type="journal article" date="2010" name="J. Bacteriol.">
        <title>The genetic basis of laboratory adaptation in Caulobacter crescentus.</title>
        <authorList>
            <person name="Marks M.E."/>
            <person name="Castro-Rojas C.M."/>
            <person name="Teiling C."/>
            <person name="Du L."/>
            <person name="Kapatral V."/>
            <person name="Walunas T.L."/>
            <person name="Crosson S."/>
        </authorList>
    </citation>
    <scope>NUCLEOTIDE SEQUENCE [LARGE SCALE GENOMIC DNA]</scope>
    <source>
        <strain evidence="4">NA1000 / CB15N</strain>
    </source>
</reference>
<sequence length="252" mass="27167">MSIWSKLSALFRGAAHDGAQTVVDANALRILDQEIRDADSAQGKARDELAKLVARRRALETEVAQLTDQSRKYESSARAAMNKGDQALALEVAQRIADLEKDAGQKSTQMTELRAAEEKLRTVIAQTDTKVEALRREIEIVKVNESVQKAQAAVISRSGSASGVVGSAADSLKRIKERQAVREEQFRLHSESEDRKTGADLDAKLAAAGILPGASGAEDVLARLMAPKNEALPAPMLAIEDRQKVARDGSDA</sequence>
<dbReference type="PANTHER" id="PTHR31088">
    <property type="entry name" value="MEMBRANE-ASSOCIATED PROTEIN VIPP1, CHLOROPLASTIC"/>
    <property type="match status" value="1"/>
</dbReference>
<dbReference type="PhylomeDB" id="A0A0H3CC43"/>
<dbReference type="EMBL" id="CP001340">
    <property type="protein sequence ID" value="ACL95912.1"/>
    <property type="molecule type" value="Genomic_DNA"/>
</dbReference>
<comment type="similarity">
    <text evidence="1">Belongs to the PspA/Vipp/IM30 family.</text>
</comment>
<dbReference type="PANTHER" id="PTHR31088:SF9">
    <property type="entry name" value="PHAGE SHOCK PROTEIN A"/>
    <property type="match status" value="1"/>
</dbReference>
<evidence type="ECO:0000313" key="4">
    <source>
        <dbReference type="Proteomes" id="UP000001364"/>
    </source>
</evidence>
<feature type="coiled-coil region" evidence="2">
    <location>
        <begin position="42"/>
        <end position="144"/>
    </location>
</feature>
<dbReference type="GeneID" id="7331682"/>
<dbReference type="HOGENOM" id="CLU_102201_0_1_5"/>
<gene>
    <name evidence="3" type="ordered locus">CCNA_02447</name>
</gene>
<keyword evidence="2" id="KW-0175">Coiled coil</keyword>
<dbReference type="KEGG" id="ccs:CCNA_02447"/>
<dbReference type="PATRIC" id="fig|565050.3.peg.2401"/>
<dbReference type="Proteomes" id="UP000001364">
    <property type="component" value="Chromosome"/>
</dbReference>
<name>A0A0H3CC43_CAUVN</name>
<dbReference type="OrthoDB" id="8844617at2"/>
<protein>
    <submittedName>
        <fullName evidence="3">PspA/IM30 family regulatory protein</fullName>
    </submittedName>
</protein>
<keyword evidence="4" id="KW-1185">Reference proteome</keyword>
<proteinExistence type="inferred from homology"/>
<dbReference type="AlphaFoldDB" id="A0A0H3CC43"/>
<evidence type="ECO:0000256" key="1">
    <source>
        <dbReference type="ARBA" id="ARBA00043985"/>
    </source>
</evidence>
<dbReference type="InterPro" id="IPR007157">
    <property type="entry name" value="PspA_VIPP1"/>
</dbReference>
<dbReference type="RefSeq" id="YP_002517820.1">
    <property type="nucleotide sequence ID" value="NC_011916.1"/>
</dbReference>
<dbReference type="Pfam" id="PF04012">
    <property type="entry name" value="PspA_IM30"/>
    <property type="match status" value="1"/>
</dbReference>
<evidence type="ECO:0000256" key="2">
    <source>
        <dbReference type="SAM" id="Coils"/>
    </source>
</evidence>
<dbReference type="RefSeq" id="WP_010920220.1">
    <property type="nucleotide sequence ID" value="NC_011916.1"/>
</dbReference>
<accession>A0A0H3CC43</accession>